<dbReference type="NCBIfam" id="TIGR00724">
    <property type="entry name" value="urea_amlyse_rel"/>
    <property type="match status" value="1"/>
</dbReference>
<evidence type="ECO:0000256" key="12">
    <source>
        <dbReference type="ARBA" id="ARBA00048600"/>
    </source>
</evidence>
<name>A0A3M3ZRA9_9PSED</name>
<feature type="domain" description="Biotin carboxylation" evidence="17">
    <location>
        <begin position="23"/>
        <end position="472"/>
    </location>
</feature>
<dbReference type="InterPro" id="IPR003778">
    <property type="entry name" value="CT_A_B"/>
</dbReference>
<organism evidence="18 19">
    <name type="scientific">Pseudomonas syringae pv. philadelphi</name>
    <dbReference type="NCBI Taxonomy" id="251706"/>
    <lineage>
        <taxon>Bacteria</taxon>
        <taxon>Pseudomonadati</taxon>
        <taxon>Pseudomonadota</taxon>
        <taxon>Gammaproteobacteria</taxon>
        <taxon>Pseudomonadales</taxon>
        <taxon>Pseudomonadaceae</taxon>
        <taxon>Pseudomonas</taxon>
    </lineage>
</organism>
<dbReference type="GO" id="GO:0016829">
    <property type="term" value="F:lyase activity"/>
    <property type="evidence" value="ECO:0007669"/>
    <property type="project" value="UniProtKB-KW"/>
</dbReference>
<dbReference type="GO" id="GO:0005524">
    <property type="term" value="F:ATP binding"/>
    <property type="evidence" value="ECO:0007669"/>
    <property type="project" value="UniProtKB-UniRule"/>
</dbReference>
<dbReference type="SUPFAM" id="SSF52440">
    <property type="entry name" value="PreATP-grasp domain"/>
    <property type="match status" value="1"/>
</dbReference>
<evidence type="ECO:0000256" key="4">
    <source>
        <dbReference type="ARBA" id="ARBA00011750"/>
    </source>
</evidence>
<dbReference type="Pfam" id="PF02786">
    <property type="entry name" value="CPSase_L_D2"/>
    <property type="match status" value="1"/>
</dbReference>
<dbReference type="PROSITE" id="PS00866">
    <property type="entry name" value="CPSASE_1"/>
    <property type="match status" value="1"/>
</dbReference>
<dbReference type="PROSITE" id="PS50975">
    <property type="entry name" value="ATP_GRASP"/>
    <property type="match status" value="1"/>
</dbReference>
<evidence type="ECO:0000256" key="7">
    <source>
        <dbReference type="ARBA" id="ARBA00022741"/>
    </source>
</evidence>
<evidence type="ECO:0000256" key="3">
    <source>
        <dbReference type="ARBA" id="ARBA00004956"/>
    </source>
</evidence>
<dbReference type="FunFam" id="3.40.50.20:FF:000010">
    <property type="entry name" value="Propionyl-CoA carboxylase subunit alpha"/>
    <property type="match status" value="1"/>
</dbReference>
<feature type="domain" description="ATP-grasp" evidence="16">
    <location>
        <begin position="142"/>
        <end position="339"/>
    </location>
</feature>
<keyword evidence="10" id="KW-0092">Biotin</keyword>
<gene>
    <name evidence="18" type="ORF">ALQ33_04762</name>
</gene>
<dbReference type="AlphaFoldDB" id="A0A3M3ZRA9"/>
<dbReference type="GO" id="GO:0046872">
    <property type="term" value="F:metal ion binding"/>
    <property type="evidence" value="ECO:0007669"/>
    <property type="project" value="InterPro"/>
</dbReference>
<dbReference type="InterPro" id="IPR011761">
    <property type="entry name" value="ATP-grasp"/>
</dbReference>
<dbReference type="InterPro" id="IPR011764">
    <property type="entry name" value="Biotin_carboxylation_dom"/>
</dbReference>
<dbReference type="SUPFAM" id="SSF50891">
    <property type="entry name" value="Cyclophilin-like"/>
    <property type="match status" value="2"/>
</dbReference>
<dbReference type="Pfam" id="PF00364">
    <property type="entry name" value="Biotin_lipoyl"/>
    <property type="match status" value="1"/>
</dbReference>
<dbReference type="InterPro" id="IPR016185">
    <property type="entry name" value="PreATP-grasp_dom_sf"/>
</dbReference>
<dbReference type="InterPro" id="IPR000089">
    <property type="entry name" value="Biotin_lipoyl"/>
</dbReference>
<dbReference type="PROSITE" id="PS50979">
    <property type="entry name" value="BC"/>
    <property type="match status" value="1"/>
</dbReference>
<keyword evidence="7 13" id="KW-0547">Nucleotide-binding</keyword>
<dbReference type="GO" id="GO:0004075">
    <property type="term" value="F:biotin carboxylase activity"/>
    <property type="evidence" value="ECO:0007669"/>
    <property type="project" value="UniProtKB-EC"/>
</dbReference>
<dbReference type="InterPro" id="IPR011053">
    <property type="entry name" value="Single_hybrid_motif"/>
</dbReference>
<evidence type="ECO:0000256" key="5">
    <source>
        <dbReference type="ARBA" id="ARBA00017242"/>
    </source>
</evidence>
<dbReference type="InterPro" id="IPR050856">
    <property type="entry name" value="Biotin_carboxylase_complex"/>
</dbReference>
<dbReference type="Pfam" id="PF02682">
    <property type="entry name" value="CT_C_D"/>
    <property type="match status" value="1"/>
</dbReference>
<evidence type="ECO:0000313" key="18">
    <source>
        <dbReference type="EMBL" id="RMO96344.1"/>
    </source>
</evidence>
<dbReference type="SUPFAM" id="SSF56059">
    <property type="entry name" value="Glutathione synthetase ATP-binding domain-like"/>
    <property type="match status" value="1"/>
</dbReference>
<evidence type="ECO:0000256" key="10">
    <source>
        <dbReference type="ARBA" id="ARBA00023267"/>
    </source>
</evidence>
<keyword evidence="8" id="KW-0378">Hydrolase</keyword>
<keyword evidence="9 13" id="KW-0067">ATP-binding</keyword>
<protein>
    <recommendedName>
        <fullName evidence="5">Biotin carboxylase</fullName>
    </recommendedName>
    <alternativeName>
        <fullName evidence="11">Acetyl-coenzyme A carboxylase biotin carboxylase subunit A</fullName>
    </alternativeName>
</protein>
<dbReference type="PROSITE" id="PS00867">
    <property type="entry name" value="CPSASE_2"/>
    <property type="match status" value="1"/>
</dbReference>
<evidence type="ECO:0000256" key="13">
    <source>
        <dbReference type="PROSITE-ProRule" id="PRU00409"/>
    </source>
</evidence>
<dbReference type="InterPro" id="IPR005481">
    <property type="entry name" value="BC-like_N"/>
</dbReference>
<dbReference type="CDD" id="cd06850">
    <property type="entry name" value="biotinyl_domain"/>
    <property type="match status" value="1"/>
</dbReference>
<dbReference type="Pfam" id="PF02785">
    <property type="entry name" value="Biotin_carb_C"/>
    <property type="match status" value="1"/>
</dbReference>
<dbReference type="SUPFAM" id="SSF160467">
    <property type="entry name" value="PH0987 N-terminal domain-like"/>
    <property type="match status" value="1"/>
</dbReference>
<dbReference type="Gene3D" id="2.40.100.10">
    <property type="entry name" value="Cyclophilin-like"/>
    <property type="match status" value="2"/>
</dbReference>
<dbReference type="Pfam" id="PF00289">
    <property type="entry name" value="Biotin_carb_N"/>
    <property type="match status" value="1"/>
</dbReference>
<sequence length="1274" mass="137766">MNSGTARFPSRNRAQPGFRGHAMFDKLLIANRGAIACRILRTLRTLQVKGVAVYSEADAASLHLMQADEAHSLGEGGAAGTYLAVDKILAIAKASGANAIHPGYGFLSENAAFAQACEDAGIAFVGPTPEQLRVFGLKHTARALARQHGVPLLEGTELLDSLEAAIAAARSIGYPVMLKSTAGGGGIGMRVCRSAEELADSFEAVKRLGQNNFSDAGVFIEKYIQRARHLEVQVFGDGQGEVLALGVRDCSVQRRNQKVLEETPAPNLPDGMADELCAAAIKLARAVNYRSAGTVEFVFDSEDQRFYFLEVNTRLQVEHGVTEQVWGVDLVSWMVQLAAGDLPPLDQLQAGLKPLGHAIQARLYAEDPGRDFQPCPGLLTAVSFPPADGRALRIDTWVEAGCEIPPYFDPMIAKLISWAPNRDQASAGLAAALHETRLYGVETNRDYLRQIIDDAPFASGQPWTRCLEGLVYHADTFEVLSGGTQTSVQDYPGRLGYWAVGVPPSGPMDSRALRQGNRLLGNAEGCAALEITMSGPLLRFNTDAVVAVTGAQIPITLDGEPCAMNTALLVRAGSTLSLGTIAGAGVRSYLCVRGGLDVPDYLGSKSTFTLGQFGGHGGRALRAGDVLHIAPLLDRNAGQRIADEELDELKEVRQIRVIYGPHAAPEYFTEAYIETFFATDWEVHFNSSRTGVRLIGPRPEWVRADGGEAGLHPSNIHDNPYAIGAVDFTGDMPVILGPDGPSLGGFVCPVTIIEADLWQLGQLKAGDRVRFYPVSVEACHAAMTSTIAPCGSGLVREGNVPDTENASDVPTHSRTSPLPQGSIDNCGSELAREGNVPDTENASDVPASSRASSLPHKMASPIILDIGQDDKRLVARLSGDTHLLLEIGAPELDLVLRLRGHALMLALEAKVLAGVIDLTPGIRSLQVHYRPEHLPLRQLLDIIAGEWDAVCAAKDLHVASRIVHLPLSWDDPACQLAIEKYMTTVRKDAPWCPSNLEFIRRINDLPNLDEVQRTVFDASYLVMGLGDVYLGAPVATPLDPRHRLVTTKYNPARTWTAENSVGIGGAYMCVYGMEGPGGYQFVGRTLQMWNRYRDVAAFEGKPWLLRFFDQIRFYPVSADELLRIRRDFPLGRFALNIEHSTLNLADYQAFLIREANGIAAFRAQQQSAFNAERERWIANGQADFQSDEGAVPSSEELPLQPGQQGIDSHIAGNLWQVQVQPGERVEAGDVLVILESMKMEIPLLAPVGGVVQEVRVQPGSAVRAGQRVVVLAAD</sequence>
<comment type="function">
    <text evidence="2">This protein is a component of the acetyl coenzyme A carboxylase complex; first, biotin carboxylase catalyzes the carboxylation of the carrier protein and then the transcarboxylase transfers the carboxyl group to form malonyl-CoA.</text>
</comment>
<evidence type="ECO:0000259" key="15">
    <source>
        <dbReference type="PROSITE" id="PS50968"/>
    </source>
</evidence>
<evidence type="ECO:0000256" key="14">
    <source>
        <dbReference type="SAM" id="MobiDB-lite"/>
    </source>
</evidence>
<dbReference type="PROSITE" id="PS50968">
    <property type="entry name" value="BIOTINYL_LIPOYL"/>
    <property type="match status" value="1"/>
</dbReference>
<evidence type="ECO:0000256" key="9">
    <source>
        <dbReference type="ARBA" id="ARBA00022840"/>
    </source>
</evidence>
<dbReference type="PANTHER" id="PTHR18866:SF128">
    <property type="entry name" value="UREA AMIDOLYASE"/>
    <property type="match status" value="1"/>
</dbReference>
<dbReference type="SMART" id="SM00796">
    <property type="entry name" value="AHS1"/>
    <property type="match status" value="1"/>
</dbReference>
<keyword evidence="18" id="KW-0456">Lyase</keyword>
<comment type="caution">
    <text evidence="18">The sequence shown here is derived from an EMBL/GenBank/DDBJ whole genome shotgun (WGS) entry which is preliminary data.</text>
</comment>
<evidence type="ECO:0000256" key="1">
    <source>
        <dbReference type="ARBA" id="ARBA00001953"/>
    </source>
</evidence>
<evidence type="ECO:0000259" key="17">
    <source>
        <dbReference type="PROSITE" id="PS50979"/>
    </source>
</evidence>
<dbReference type="InterPro" id="IPR011054">
    <property type="entry name" value="Rudment_hybrid_motif"/>
</dbReference>
<dbReference type="Gene3D" id="3.30.1360.40">
    <property type="match status" value="1"/>
</dbReference>
<dbReference type="InterPro" id="IPR003833">
    <property type="entry name" value="CT_C_D"/>
</dbReference>
<dbReference type="SUPFAM" id="SSF51246">
    <property type="entry name" value="Rudiment single hybrid motif"/>
    <property type="match status" value="1"/>
</dbReference>
<comment type="subunit">
    <text evidence="4">Acetyl-CoA carboxylase is a heterohexamer of biotin carboxyl carrier protein, biotin carboxylase and the two subunits of carboxyl transferase in a 2:2 complex.</text>
</comment>
<dbReference type="SMART" id="SM00878">
    <property type="entry name" value="Biotin_carb_C"/>
    <property type="match status" value="1"/>
</dbReference>
<comment type="cofactor">
    <cofactor evidence="1">
        <name>biotin</name>
        <dbReference type="ChEBI" id="CHEBI:57586"/>
    </cofactor>
</comment>
<dbReference type="InterPro" id="IPR005482">
    <property type="entry name" value="Biotin_COase_C"/>
</dbReference>
<keyword evidence="6" id="KW-0436">Ligase</keyword>
<comment type="pathway">
    <text evidence="3">Lipid metabolism; malonyl-CoA biosynthesis; malonyl-CoA from acetyl-CoA: step 1/1.</text>
</comment>
<dbReference type="Proteomes" id="UP000279372">
    <property type="component" value="Unassembled WGS sequence"/>
</dbReference>
<feature type="region of interest" description="Disordered" evidence="14">
    <location>
        <begin position="798"/>
        <end position="854"/>
    </location>
</feature>
<accession>A0A3M3ZRA9</accession>
<dbReference type="Pfam" id="PF02626">
    <property type="entry name" value="CT_A_B"/>
    <property type="match status" value="1"/>
</dbReference>
<reference evidence="18 19" key="1">
    <citation type="submission" date="2018-08" db="EMBL/GenBank/DDBJ databases">
        <title>Recombination of ecologically and evolutionarily significant loci maintains genetic cohesion in the Pseudomonas syringae species complex.</title>
        <authorList>
            <person name="Dillon M."/>
            <person name="Thakur S."/>
            <person name="Almeida R.N.D."/>
            <person name="Weir B.S."/>
            <person name="Guttman D.S."/>
        </authorList>
    </citation>
    <scope>NUCLEOTIDE SEQUENCE [LARGE SCALE GENOMIC DNA]</scope>
    <source>
        <strain evidence="18 19">ICMP 8902</strain>
    </source>
</reference>
<evidence type="ECO:0000256" key="8">
    <source>
        <dbReference type="ARBA" id="ARBA00022801"/>
    </source>
</evidence>
<comment type="catalytic activity">
    <reaction evidence="12">
        <text>N(6)-biotinyl-L-lysyl-[protein] + hydrogencarbonate + ATP = N(6)-carboxybiotinyl-L-lysyl-[protein] + ADP + phosphate + H(+)</text>
        <dbReference type="Rhea" id="RHEA:13501"/>
        <dbReference type="Rhea" id="RHEA-COMP:10505"/>
        <dbReference type="Rhea" id="RHEA-COMP:10506"/>
        <dbReference type="ChEBI" id="CHEBI:15378"/>
        <dbReference type="ChEBI" id="CHEBI:17544"/>
        <dbReference type="ChEBI" id="CHEBI:30616"/>
        <dbReference type="ChEBI" id="CHEBI:43474"/>
        <dbReference type="ChEBI" id="CHEBI:83144"/>
        <dbReference type="ChEBI" id="CHEBI:83145"/>
        <dbReference type="ChEBI" id="CHEBI:456216"/>
        <dbReference type="EC" id="6.3.4.14"/>
    </reaction>
</comment>
<dbReference type="SUPFAM" id="SSF51230">
    <property type="entry name" value="Single hybrid motif"/>
    <property type="match status" value="1"/>
</dbReference>
<evidence type="ECO:0000313" key="19">
    <source>
        <dbReference type="Proteomes" id="UP000279372"/>
    </source>
</evidence>
<dbReference type="SMART" id="SM00797">
    <property type="entry name" value="AHS2"/>
    <property type="match status" value="1"/>
</dbReference>
<evidence type="ECO:0000259" key="16">
    <source>
        <dbReference type="PROSITE" id="PS50975"/>
    </source>
</evidence>
<dbReference type="InterPro" id="IPR029000">
    <property type="entry name" value="Cyclophilin-like_dom_sf"/>
</dbReference>
<dbReference type="InterPro" id="IPR005479">
    <property type="entry name" value="CPAse_ATP-bd"/>
</dbReference>
<feature type="compositionally biased region" description="Polar residues" evidence="14">
    <location>
        <begin position="802"/>
        <end position="825"/>
    </location>
</feature>
<evidence type="ECO:0000256" key="2">
    <source>
        <dbReference type="ARBA" id="ARBA00003761"/>
    </source>
</evidence>
<feature type="domain" description="Lipoyl-binding" evidence="15">
    <location>
        <begin position="1192"/>
        <end position="1272"/>
    </location>
</feature>
<dbReference type="Gene3D" id="3.30.470.20">
    <property type="entry name" value="ATP-grasp fold, B domain"/>
    <property type="match status" value="1"/>
</dbReference>
<dbReference type="PANTHER" id="PTHR18866">
    <property type="entry name" value="CARBOXYLASE:PYRUVATE/ACETYL-COA/PROPIONYL-COA CARBOXYLASE"/>
    <property type="match status" value="1"/>
</dbReference>
<dbReference type="EMBL" id="RBQB01000042">
    <property type="protein sequence ID" value="RMO96344.1"/>
    <property type="molecule type" value="Genomic_DNA"/>
</dbReference>
<evidence type="ECO:0000256" key="6">
    <source>
        <dbReference type="ARBA" id="ARBA00022598"/>
    </source>
</evidence>
<evidence type="ECO:0000256" key="11">
    <source>
        <dbReference type="ARBA" id="ARBA00033786"/>
    </source>
</evidence>
<dbReference type="Gene3D" id="2.40.50.100">
    <property type="match status" value="1"/>
</dbReference>
<proteinExistence type="predicted"/>
<dbReference type="GO" id="GO:0016787">
    <property type="term" value="F:hydrolase activity"/>
    <property type="evidence" value="ECO:0007669"/>
    <property type="project" value="UniProtKB-KW"/>
</dbReference>